<evidence type="ECO:0000256" key="7">
    <source>
        <dbReference type="ARBA" id="ARBA00023136"/>
    </source>
</evidence>
<dbReference type="Pfam" id="PF01532">
    <property type="entry name" value="Glyco_hydro_47"/>
    <property type="match status" value="1"/>
</dbReference>
<sequence>MLEVICVFGFVITSCVQGCCYPQGDQDVNPSLRLSKENATEQTLPPKRGFNIFRFRPDYLERQYGDFPESERLQMLQEAKKMFYFGYDNYMKHAFPKDELNPIHCNGRGPDHQNPDNWNINDILGDYSLTLVESLDMLAILGNFSEFQRAVELIKNFVDFDKNSTVQVFEATIRVIGSLLSAHLLMEDKKQPFGSLKPHWYDGELLGLARELGTRLLPAFEFSPTGLPYPRVNLQTGVPKGWLNDTCTAGAGSLVLEFGILSRLSGDPTFEASARRANRALWNLRSPKTQLFGNVVNVESGKWVGHMSGVGAGIDSFYEYLLKTYIMFGNHEDLEMFQQAYDTIKKYLRKGRNKCNEGYGDHPLYVNVHMDNGAVATAWIDALQAAFPAVQVLAGDVEEAICQQALYFGIWRLYNVLPERFDWQRIAPSVLFYPLRPELVESTYFLYQATKSPFYLHVGRDILENLNTHTRAQCGYATVHSVLDKSLEDRMESFFLSETCKYLYLLFDTDHYINRHLEEYLFSTEGHVFRLTEFLRVQDPLLQEASHSMNPLVTPKLNSSVPLHCEQVPPERKYLLPLQSKYLAQLNAALGLPY</sequence>
<evidence type="ECO:0000256" key="11">
    <source>
        <dbReference type="PIRSR" id="PIRSR601382-2"/>
    </source>
</evidence>
<keyword evidence="13" id="KW-0732">Signal</keyword>
<gene>
    <name evidence="14" type="ORF">DSTB1V02_LOCUS2150</name>
</gene>
<dbReference type="AlphaFoldDB" id="A0A7R9A148"/>
<feature type="active site" description="Proton donor" evidence="10">
    <location>
        <position position="419"/>
    </location>
</feature>
<keyword evidence="8" id="KW-0325">Glycoprotein</keyword>
<dbReference type="GO" id="GO:0005975">
    <property type="term" value="P:carbohydrate metabolic process"/>
    <property type="evidence" value="ECO:0007669"/>
    <property type="project" value="InterPro"/>
</dbReference>
<dbReference type="EMBL" id="LR899745">
    <property type="protein sequence ID" value="CAD7242179.1"/>
    <property type="molecule type" value="Genomic_DNA"/>
</dbReference>
<evidence type="ECO:0000256" key="13">
    <source>
        <dbReference type="SAM" id="SignalP"/>
    </source>
</evidence>
<keyword evidence="12" id="KW-0378">Hydrolase</keyword>
<evidence type="ECO:0000256" key="10">
    <source>
        <dbReference type="PIRSR" id="PIRSR601382-1"/>
    </source>
</evidence>
<dbReference type="PANTHER" id="PTHR45679">
    <property type="entry name" value="ER DEGRADATION-ENHANCING ALPHA-MANNOSIDASE-LIKE PROTEIN 2"/>
    <property type="match status" value="1"/>
</dbReference>
<keyword evidence="7" id="KW-0472">Membrane</keyword>
<keyword evidence="3" id="KW-0812">Transmembrane</keyword>
<dbReference type="GO" id="GO:0005789">
    <property type="term" value="C:endoplasmic reticulum membrane"/>
    <property type="evidence" value="ECO:0007669"/>
    <property type="project" value="UniProtKB-SubCell"/>
</dbReference>
<keyword evidence="6" id="KW-1133">Transmembrane helix</keyword>
<dbReference type="OrthoDB" id="8118055at2759"/>
<dbReference type="EMBL" id="CAJPEV010000228">
    <property type="protein sequence ID" value="CAG0882674.1"/>
    <property type="molecule type" value="Genomic_DNA"/>
</dbReference>
<keyword evidence="15" id="KW-1185">Reference proteome</keyword>
<accession>A0A7R9A148</accession>
<keyword evidence="11" id="KW-0479">Metal-binding</keyword>
<dbReference type="GO" id="GO:1904380">
    <property type="term" value="P:endoplasmic reticulum mannose trimming"/>
    <property type="evidence" value="ECO:0007669"/>
    <property type="project" value="InterPro"/>
</dbReference>
<feature type="binding site" evidence="11">
    <location>
        <position position="524"/>
    </location>
    <ligand>
        <name>Ca(2+)</name>
        <dbReference type="ChEBI" id="CHEBI:29108"/>
    </ligand>
</feature>
<evidence type="ECO:0000256" key="4">
    <source>
        <dbReference type="ARBA" id="ARBA00022824"/>
    </source>
</evidence>
<feature type="active site" evidence="10">
    <location>
        <position position="438"/>
    </location>
</feature>
<dbReference type="InterPro" id="IPR044674">
    <property type="entry name" value="EDEM1/2/3"/>
</dbReference>
<organism evidence="14">
    <name type="scientific">Darwinula stevensoni</name>
    <dbReference type="NCBI Taxonomy" id="69355"/>
    <lineage>
        <taxon>Eukaryota</taxon>
        <taxon>Metazoa</taxon>
        <taxon>Ecdysozoa</taxon>
        <taxon>Arthropoda</taxon>
        <taxon>Crustacea</taxon>
        <taxon>Oligostraca</taxon>
        <taxon>Ostracoda</taxon>
        <taxon>Podocopa</taxon>
        <taxon>Podocopida</taxon>
        <taxon>Darwinulocopina</taxon>
        <taxon>Darwinuloidea</taxon>
        <taxon>Darwinulidae</taxon>
        <taxon>Darwinula</taxon>
    </lineage>
</organism>
<feature type="active site" description="Proton donor" evidence="10">
    <location>
        <position position="170"/>
    </location>
</feature>
<evidence type="ECO:0000256" key="9">
    <source>
        <dbReference type="ARBA" id="ARBA00060207"/>
    </source>
</evidence>
<keyword evidence="5" id="KW-0735">Signal-anchor</keyword>
<evidence type="ECO:0000313" key="14">
    <source>
        <dbReference type="EMBL" id="CAD7242179.1"/>
    </source>
</evidence>
<evidence type="ECO:0000256" key="8">
    <source>
        <dbReference type="ARBA" id="ARBA00023180"/>
    </source>
</evidence>
<dbReference type="Gene3D" id="1.50.10.10">
    <property type="match status" value="1"/>
</dbReference>
<comment type="cofactor">
    <cofactor evidence="11">
        <name>Ca(2+)</name>
        <dbReference type="ChEBI" id="CHEBI:29108"/>
    </cofactor>
</comment>
<proteinExistence type="inferred from homology"/>
<dbReference type="SUPFAM" id="SSF48225">
    <property type="entry name" value="Seven-hairpin glycosidases"/>
    <property type="match status" value="1"/>
</dbReference>
<dbReference type="InterPro" id="IPR012341">
    <property type="entry name" value="6hp_glycosidase-like_sf"/>
</dbReference>
<name>A0A7R9A148_9CRUS</name>
<evidence type="ECO:0000256" key="2">
    <source>
        <dbReference type="ARBA" id="ARBA00007658"/>
    </source>
</evidence>
<dbReference type="GO" id="GO:0044322">
    <property type="term" value="C:endoplasmic reticulum quality control compartment"/>
    <property type="evidence" value="ECO:0007669"/>
    <property type="project" value="GOC"/>
</dbReference>
<dbReference type="Proteomes" id="UP000677054">
    <property type="component" value="Unassembled WGS sequence"/>
</dbReference>
<feature type="signal peptide" evidence="13">
    <location>
        <begin position="1"/>
        <end position="18"/>
    </location>
</feature>
<evidence type="ECO:0000256" key="1">
    <source>
        <dbReference type="ARBA" id="ARBA00004648"/>
    </source>
</evidence>
<keyword evidence="4" id="KW-0256">Endoplasmic reticulum</keyword>
<dbReference type="PRINTS" id="PR00747">
    <property type="entry name" value="GLYHDRLASE47"/>
</dbReference>
<keyword evidence="11" id="KW-0106">Calcium</keyword>
<dbReference type="InterPro" id="IPR036026">
    <property type="entry name" value="Seven-hairpin_glycosidases"/>
</dbReference>
<comment type="subcellular location">
    <subcellularLocation>
        <location evidence="1">Endoplasmic reticulum membrane</location>
        <topology evidence="1">Single-pass type II membrane protein</topology>
    </subcellularLocation>
</comment>
<feature type="chain" id="PRO_5036402728" description="alpha-1,2-Mannosidase" evidence="13">
    <location>
        <begin position="19"/>
        <end position="594"/>
    </location>
</feature>
<dbReference type="InterPro" id="IPR001382">
    <property type="entry name" value="Glyco_hydro_47"/>
</dbReference>
<dbReference type="EC" id="3.2.1.-" evidence="12"/>
<keyword evidence="12" id="KW-0326">Glycosidase</keyword>
<dbReference type="GO" id="GO:0004571">
    <property type="term" value="F:mannosyl-oligosaccharide 1,2-alpha-mannosidase activity"/>
    <property type="evidence" value="ECO:0007669"/>
    <property type="project" value="InterPro"/>
</dbReference>
<evidence type="ECO:0000256" key="3">
    <source>
        <dbReference type="ARBA" id="ARBA00022692"/>
    </source>
</evidence>
<feature type="active site" evidence="10">
    <location>
        <position position="315"/>
    </location>
</feature>
<dbReference type="FunFam" id="1.50.10.10:FF:000016">
    <property type="entry name" value="alpha-1,2-Mannosidase"/>
    <property type="match status" value="1"/>
</dbReference>
<dbReference type="GO" id="GO:0005509">
    <property type="term" value="F:calcium ion binding"/>
    <property type="evidence" value="ECO:0007669"/>
    <property type="project" value="InterPro"/>
</dbReference>
<evidence type="ECO:0000256" key="5">
    <source>
        <dbReference type="ARBA" id="ARBA00022968"/>
    </source>
</evidence>
<evidence type="ECO:0000256" key="6">
    <source>
        <dbReference type="ARBA" id="ARBA00022989"/>
    </source>
</evidence>
<evidence type="ECO:0000256" key="12">
    <source>
        <dbReference type="RuleBase" id="RU361193"/>
    </source>
</evidence>
<dbReference type="PANTHER" id="PTHR45679:SF5">
    <property type="entry name" value="ER DEGRADATION-ENHANCING ALPHA-MANNOSIDASE-LIKE PROTEIN 1"/>
    <property type="match status" value="1"/>
</dbReference>
<protein>
    <recommendedName>
        <fullName evidence="12">alpha-1,2-Mannosidase</fullName>
        <ecNumber evidence="12">3.2.1.-</ecNumber>
    </recommendedName>
</protein>
<comment type="similarity">
    <text evidence="2 12">Belongs to the glycosyl hydrolase 47 family.</text>
</comment>
<evidence type="ECO:0000313" key="15">
    <source>
        <dbReference type="Proteomes" id="UP000677054"/>
    </source>
</evidence>
<comment type="function">
    <text evidence="9">Extracts misfolded glycoproteins, but not glycoproteins undergoing productive folding, from the calnexin cycle. It is directly involved in endoplasmic reticulum-associated degradation (ERAD) and targets misfolded glycoproteins for degradation in an N-glycan-independent manner, probably by forming a complex with SEL1L. It has low mannosidase activity, catalyzing mannose trimming from Man8GlcNAc2 to Man7GlcNAc2.</text>
</comment>
<reference evidence="14" key="1">
    <citation type="submission" date="2020-11" db="EMBL/GenBank/DDBJ databases">
        <authorList>
            <person name="Tran Van P."/>
        </authorList>
    </citation>
    <scope>NUCLEOTIDE SEQUENCE</scope>
</reference>